<gene>
    <name evidence="2" type="ORF">EWM64_g9200</name>
</gene>
<reference evidence="2 3" key="1">
    <citation type="submission" date="2019-02" db="EMBL/GenBank/DDBJ databases">
        <title>Genome sequencing of the rare red list fungi Hericium alpestre (H. flagellum).</title>
        <authorList>
            <person name="Buettner E."/>
            <person name="Kellner H."/>
        </authorList>
    </citation>
    <scope>NUCLEOTIDE SEQUENCE [LARGE SCALE GENOMIC DNA]</scope>
    <source>
        <strain evidence="2 3">DSM 108284</strain>
    </source>
</reference>
<evidence type="ECO:0000313" key="3">
    <source>
        <dbReference type="Proteomes" id="UP000298061"/>
    </source>
</evidence>
<comment type="caution">
    <text evidence="2">The sequence shown here is derived from an EMBL/GenBank/DDBJ whole genome shotgun (WGS) entry which is preliminary data.</text>
</comment>
<protein>
    <submittedName>
        <fullName evidence="2">Uncharacterized protein</fullName>
    </submittedName>
</protein>
<evidence type="ECO:0000313" key="2">
    <source>
        <dbReference type="EMBL" id="TFY74812.1"/>
    </source>
</evidence>
<dbReference type="EMBL" id="SFCI01001859">
    <property type="protein sequence ID" value="TFY74812.1"/>
    <property type="molecule type" value="Genomic_DNA"/>
</dbReference>
<keyword evidence="3" id="KW-1185">Reference proteome</keyword>
<name>A0A4Y9ZJC2_9AGAM</name>
<dbReference type="AlphaFoldDB" id="A0A4Y9ZJC2"/>
<feature type="region of interest" description="Disordered" evidence="1">
    <location>
        <begin position="77"/>
        <end position="104"/>
    </location>
</feature>
<sequence length="130" mass="14016">MIDSTHKALSLMCMQVCFPVLALMCCARMALMHAVIFARSLCNEREAANDAIVLVTLEMFGPITAMPWGLEVIQEVDKDGGKDGSTDSGEDGGANSSKDGIDEGAENPTVLILRTLWGLDVIQEVDEIDK</sequence>
<evidence type="ECO:0000256" key="1">
    <source>
        <dbReference type="SAM" id="MobiDB-lite"/>
    </source>
</evidence>
<accession>A0A4Y9ZJC2</accession>
<dbReference type="Proteomes" id="UP000298061">
    <property type="component" value="Unassembled WGS sequence"/>
</dbReference>
<organism evidence="2 3">
    <name type="scientific">Hericium alpestre</name>
    <dbReference type="NCBI Taxonomy" id="135208"/>
    <lineage>
        <taxon>Eukaryota</taxon>
        <taxon>Fungi</taxon>
        <taxon>Dikarya</taxon>
        <taxon>Basidiomycota</taxon>
        <taxon>Agaricomycotina</taxon>
        <taxon>Agaricomycetes</taxon>
        <taxon>Russulales</taxon>
        <taxon>Hericiaceae</taxon>
        <taxon>Hericium</taxon>
    </lineage>
</organism>
<proteinExistence type="predicted"/>